<protein>
    <recommendedName>
        <fullName evidence="3">DUF4145 domain-containing protein</fullName>
    </recommendedName>
</protein>
<dbReference type="RefSeq" id="WP_101323986.1">
    <property type="nucleotide sequence ID" value="NZ_NQMM01000018.1"/>
</dbReference>
<dbReference type="AlphaFoldDB" id="A0A2N3J4Z1"/>
<accession>A0A2N3J4Z1</accession>
<sequence length="186" mass="20998">MGYLVEIIKALAWPVSIIWLGYLFRSEVRMLLERLTVLKHGETEISFSKNLEKAEEKAFQINDINNIDLRGDTPEDINQRDLLYKIAEISPRAAIVEAWTLIETAAVKSNLVMGSAFKRTSAKLIQDNLISTGKFGKDSIELINELRQLRNKASHLPDFAISQSEAERYLDLAIKSAHAIENLASK</sequence>
<name>A0A2N3J4Z1_AERSO</name>
<keyword evidence="2" id="KW-1185">Reference proteome</keyword>
<evidence type="ECO:0008006" key="3">
    <source>
        <dbReference type="Google" id="ProtNLM"/>
    </source>
</evidence>
<dbReference type="Proteomes" id="UP000233467">
    <property type="component" value="Unassembled WGS sequence"/>
</dbReference>
<reference evidence="1 2" key="1">
    <citation type="journal article" date="2017" name="Front. Microbiol.">
        <title>Strong Genomic and Phenotypic Heterogeneity in the Aeromonas sobria Species Complex.</title>
        <authorList>
            <person name="Gauthier J."/>
            <person name="Vincent A.T."/>
            <person name="Charette S.J."/>
            <person name="Derome N."/>
        </authorList>
    </citation>
    <scope>NUCLEOTIDE SEQUENCE [LARGE SCALE GENOMIC DNA]</scope>
    <source>
        <strain evidence="1 2">TM18</strain>
    </source>
</reference>
<comment type="caution">
    <text evidence="1">The sequence shown here is derived from an EMBL/GenBank/DDBJ whole genome shotgun (WGS) entry which is preliminary data.</text>
</comment>
<proteinExistence type="predicted"/>
<gene>
    <name evidence="1" type="ORF">CJP16_06080</name>
</gene>
<evidence type="ECO:0000313" key="1">
    <source>
        <dbReference type="EMBL" id="PKQ81127.1"/>
    </source>
</evidence>
<organism evidence="1 2">
    <name type="scientific">Aeromonas sobria</name>
    <dbReference type="NCBI Taxonomy" id="646"/>
    <lineage>
        <taxon>Bacteria</taxon>
        <taxon>Pseudomonadati</taxon>
        <taxon>Pseudomonadota</taxon>
        <taxon>Gammaproteobacteria</taxon>
        <taxon>Aeromonadales</taxon>
        <taxon>Aeromonadaceae</taxon>
        <taxon>Aeromonas</taxon>
    </lineage>
</organism>
<evidence type="ECO:0000313" key="2">
    <source>
        <dbReference type="Proteomes" id="UP000233467"/>
    </source>
</evidence>
<dbReference type="EMBL" id="NQMM01000018">
    <property type="protein sequence ID" value="PKQ81127.1"/>
    <property type="molecule type" value="Genomic_DNA"/>
</dbReference>